<dbReference type="PANTHER" id="PTHR48081:SF33">
    <property type="entry name" value="KYNURENINE FORMAMIDASE"/>
    <property type="match status" value="1"/>
</dbReference>
<organism evidence="3 4">
    <name type="scientific">Trichogramma kaykai</name>
    <dbReference type="NCBI Taxonomy" id="54128"/>
    <lineage>
        <taxon>Eukaryota</taxon>
        <taxon>Metazoa</taxon>
        <taxon>Ecdysozoa</taxon>
        <taxon>Arthropoda</taxon>
        <taxon>Hexapoda</taxon>
        <taxon>Insecta</taxon>
        <taxon>Pterygota</taxon>
        <taxon>Neoptera</taxon>
        <taxon>Endopterygota</taxon>
        <taxon>Hymenoptera</taxon>
        <taxon>Apocrita</taxon>
        <taxon>Proctotrupomorpha</taxon>
        <taxon>Chalcidoidea</taxon>
        <taxon>Trichogrammatidae</taxon>
        <taxon>Trichogramma</taxon>
    </lineage>
</organism>
<dbReference type="Proteomes" id="UP001627154">
    <property type="component" value="Unassembled WGS sequence"/>
</dbReference>
<proteinExistence type="predicted"/>
<gene>
    <name evidence="3" type="ORF">TKK_002917</name>
</gene>
<dbReference type="InterPro" id="IPR050300">
    <property type="entry name" value="GDXG_lipolytic_enzyme"/>
</dbReference>
<protein>
    <recommendedName>
        <fullName evidence="2">BD-FAE-like domain-containing protein</fullName>
    </recommendedName>
</protein>
<name>A0ABD2XH70_9HYME</name>
<comment type="caution">
    <text evidence="3">The sequence shown here is derived from an EMBL/GenBank/DDBJ whole genome shotgun (WGS) entry which is preliminary data.</text>
</comment>
<dbReference type="PANTHER" id="PTHR48081">
    <property type="entry name" value="AB HYDROLASE SUPERFAMILY PROTEIN C4A8.06C"/>
    <property type="match status" value="1"/>
</dbReference>
<dbReference type="GO" id="GO:0016787">
    <property type="term" value="F:hydrolase activity"/>
    <property type="evidence" value="ECO:0007669"/>
    <property type="project" value="UniProtKB-KW"/>
</dbReference>
<keyword evidence="1" id="KW-0378">Hydrolase</keyword>
<keyword evidence="4" id="KW-1185">Reference proteome</keyword>
<dbReference type="InterPro" id="IPR049492">
    <property type="entry name" value="BD-FAE-like_dom"/>
</dbReference>
<dbReference type="SUPFAM" id="SSF53474">
    <property type="entry name" value="alpha/beta-Hydrolases"/>
    <property type="match status" value="1"/>
</dbReference>
<accession>A0ABD2XH70</accession>
<sequence length="211" mass="24170">MSVSLHEIRYMPKYWSKRFKPAELVDEFFHYGFNITKEVRRTTRNELDIPYDFGKRTKYDIYGTNLPKDAPLMVFLHGGYWKESSKDVSGYAVPSFVAQGIRVIVAGYDLCPDVTLTEIVRQVKVLASKVLEQAHSWGSKCVWFVGHSAGAHLFSCLLNDRAWFELNSGLRPEHLALLRGVVLVSGLYEIEPVLRTSNQETLKLTKYVFTT</sequence>
<dbReference type="InterPro" id="IPR029058">
    <property type="entry name" value="AB_hydrolase_fold"/>
</dbReference>
<evidence type="ECO:0000313" key="3">
    <source>
        <dbReference type="EMBL" id="KAL3404439.1"/>
    </source>
</evidence>
<dbReference type="Gene3D" id="3.40.50.1820">
    <property type="entry name" value="alpha/beta hydrolase"/>
    <property type="match status" value="1"/>
</dbReference>
<evidence type="ECO:0000313" key="4">
    <source>
        <dbReference type="Proteomes" id="UP001627154"/>
    </source>
</evidence>
<feature type="domain" description="BD-FAE-like" evidence="2">
    <location>
        <begin position="60"/>
        <end position="155"/>
    </location>
</feature>
<evidence type="ECO:0000259" key="2">
    <source>
        <dbReference type="Pfam" id="PF20434"/>
    </source>
</evidence>
<reference evidence="3 4" key="1">
    <citation type="journal article" date="2024" name="bioRxiv">
        <title>A reference genome for Trichogramma kaykai: A tiny desert-dwelling parasitoid wasp with competing sex-ratio distorters.</title>
        <authorList>
            <person name="Culotta J."/>
            <person name="Lindsey A.R."/>
        </authorList>
    </citation>
    <scope>NUCLEOTIDE SEQUENCE [LARGE SCALE GENOMIC DNA]</scope>
    <source>
        <strain evidence="3 4">KSX58</strain>
    </source>
</reference>
<dbReference type="EMBL" id="JBJJXI010000025">
    <property type="protein sequence ID" value="KAL3404439.1"/>
    <property type="molecule type" value="Genomic_DNA"/>
</dbReference>
<dbReference type="AlphaFoldDB" id="A0ABD2XH70"/>
<dbReference type="Pfam" id="PF20434">
    <property type="entry name" value="BD-FAE"/>
    <property type="match status" value="1"/>
</dbReference>
<evidence type="ECO:0000256" key="1">
    <source>
        <dbReference type="ARBA" id="ARBA00022801"/>
    </source>
</evidence>